<sequence>MPRVLTVNSPDAHTGPAVATLEGWCEERRKTRGGPAEAEAGAETSDGGGGGDPTRSSRESRGCPPSPDAAGRDRWTRLDALERLAGARRAVQEYVPARVASFTIRQAAVNEYDPKDVRTLASTLLQPADTPPPAFRPPRLPLALDSKLPPKSFRYGPLSLVPMLVAAETAAEKKRRRGAPRPESPTRAAAAGEAAGGGDGGGPMWTGVDIVTQRGNLNKVALDDQWWAVGAQKIGGVLFLRRYVKRSGVDVNVIGSQASPPKGSRLQLVPPGHRRQDRPAPDIARVGGRRRLRRAPGPAAFVEPTIVHTLPAVPGGRPVPDPGRSAVGGGTQMRREEAEGCGAQEALAAVAPLRGRPHRLRLPLLRRLRRRRRHGRRLSRRHRRRGGGEGRAFREDRAGARVPRRERPGRRPNVRVQEGESRGPAGRAEREGRPRQGSPENLRRARVRLRGDARRRAGGLQERGRVAFVSGSSRPFILFRRGEIGPQTRIQLRAVPNHLPLGSSLAPEANYRVGLCGRRPARGAALAERPPRPFASAPGTLLAEDDAPARAALSLGPAAPLAHAAEGVLHDGQRAADARLVVVDDADGLLAGGAGGQVEVHRPLVGGQGGQRPRQRSERGNFARPRQRAGLADPVTGAEPRSPGVGDHVPEFPTGAGLAAYSVFLTAAAAAAVAVVVGAGVALLLLLLLLLLLHRVPLNNVVSVPRRLVGSPRAADPERFELELLEFHAGLPAAGGRPAADHFGLAVVRPVLPRREPPPLLVEHQDQGGHRQAHDVDPRAAPGAEVLQAGQPRQHQGQYVVGHERGIDDDRPDRRRENELLERHRHRQGRAPGGPGQQRILGGVPRPPSSRRVFSFLSVERPVRALRRAGPPLAIALPSRIFRPPLVLRAACRPARVRQRKESLQAGIDQSGQSREIAPVPVLHGRMERRVHVTARRRERKQRPHVQMSENLWGKAR</sequence>
<dbReference type="EMBL" id="JAEFCI010007223">
    <property type="protein sequence ID" value="KAG5459194.1"/>
    <property type="molecule type" value="Genomic_DNA"/>
</dbReference>
<organism evidence="3 4">
    <name type="scientific">Olpidium bornovanus</name>
    <dbReference type="NCBI Taxonomy" id="278681"/>
    <lineage>
        <taxon>Eukaryota</taxon>
        <taxon>Fungi</taxon>
        <taxon>Fungi incertae sedis</taxon>
        <taxon>Olpidiomycota</taxon>
        <taxon>Olpidiomycotina</taxon>
        <taxon>Olpidiomycetes</taxon>
        <taxon>Olpidiales</taxon>
        <taxon>Olpidiaceae</taxon>
        <taxon>Olpidium</taxon>
    </lineage>
</organism>
<evidence type="ECO:0000313" key="3">
    <source>
        <dbReference type="EMBL" id="KAG5459194.1"/>
    </source>
</evidence>
<feature type="region of interest" description="Disordered" evidence="1">
    <location>
        <begin position="371"/>
        <end position="458"/>
    </location>
</feature>
<feature type="region of interest" description="Disordered" evidence="1">
    <location>
        <begin position="171"/>
        <end position="203"/>
    </location>
</feature>
<feature type="compositionally biased region" description="Basic and acidic residues" evidence="1">
    <location>
        <begin position="417"/>
        <end position="434"/>
    </location>
</feature>
<feature type="compositionally biased region" description="Basic and acidic residues" evidence="1">
    <location>
        <begin position="386"/>
        <end position="406"/>
    </location>
</feature>
<comment type="caution">
    <text evidence="3">The sequence shown here is derived from an EMBL/GenBank/DDBJ whole genome shotgun (WGS) entry which is preliminary data.</text>
</comment>
<feature type="compositionally biased region" description="Gly residues" evidence="1">
    <location>
        <begin position="194"/>
        <end position="203"/>
    </location>
</feature>
<feature type="transmembrane region" description="Helical" evidence="2">
    <location>
        <begin position="660"/>
        <end position="693"/>
    </location>
</feature>
<keyword evidence="2" id="KW-0812">Transmembrane</keyword>
<feature type="region of interest" description="Disordered" evidence="1">
    <location>
        <begin position="600"/>
        <end position="645"/>
    </location>
</feature>
<evidence type="ECO:0000256" key="2">
    <source>
        <dbReference type="SAM" id="Phobius"/>
    </source>
</evidence>
<proteinExistence type="predicted"/>
<feature type="compositionally biased region" description="Basic and acidic residues" evidence="1">
    <location>
        <begin position="802"/>
        <end position="822"/>
    </location>
</feature>
<feature type="region of interest" description="Disordered" evidence="1">
    <location>
        <begin position="1"/>
        <end position="74"/>
    </location>
</feature>
<keyword evidence="2" id="KW-1133">Transmembrane helix</keyword>
<feature type="region of interest" description="Disordered" evidence="1">
    <location>
        <begin position="933"/>
        <end position="957"/>
    </location>
</feature>
<feature type="compositionally biased region" description="Polar residues" evidence="1">
    <location>
        <begin position="1"/>
        <end position="11"/>
    </location>
</feature>
<name>A0A8H7ZTK8_9FUNG</name>
<reference evidence="3 4" key="1">
    <citation type="journal article" name="Sci. Rep.">
        <title>Genome-scale phylogenetic analyses confirm Olpidium as the closest living zoosporic fungus to the non-flagellated, terrestrial fungi.</title>
        <authorList>
            <person name="Chang Y."/>
            <person name="Rochon D."/>
            <person name="Sekimoto S."/>
            <person name="Wang Y."/>
            <person name="Chovatia M."/>
            <person name="Sandor L."/>
            <person name="Salamov A."/>
            <person name="Grigoriev I.V."/>
            <person name="Stajich J.E."/>
            <person name="Spatafora J.W."/>
        </authorList>
    </citation>
    <scope>NUCLEOTIDE SEQUENCE [LARGE SCALE GENOMIC DNA]</scope>
    <source>
        <strain evidence="3">S191</strain>
    </source>
</reference>
<dbReference type="Proteomes" id="UP000673691">
    <property type="component" value="Unassembled WGS sequence"/>
</dbReference>
<protein>
    <submittedName>
        <fullName evidence="3">Uncharacterized protein</fullName>
    </submittedName>
</protein>
<evidence type="ECO:0000313" key="4">
    <source>
        <dbReference type="Proteomes" id="UP000673691"/>
    </source>
</evidence>
<gene>
    <name evidence="3" type="ORF">BJ554DRAFT_432</name>
</gene>
<evidence type="ECO:0000256" key="1">
    <source>
        <dbReference type="SAM" id="MobiDB-lite"/>
    </source>
</evidence>
<feature type="region of interest" description="Disordered" evidence="1">
    <location>
        <begin position="255"/>
        <end position="280"/>
    </location>
</feature>
<accession>A0A8H7ZTK8</accession>
<keyword evidence="2" id="KW-0472">Membrane</keyword>
<feature type="region of interest" description="Disordered" evidence="1">
    <location>
        <begin position="789"/>
        <end position="847"/>
    </location>
</feature>
<feature type="compositionally biased region" description="Basic residues" evidence="1">
    <location>
        <begin position="371"/>
        <end position="385"/>
    </location>
</feature>
<feature type="compositionally biased region" description="Low complexity" evidence="1">
    <location>
        <begin position="33"/>
        <end position="45"/>
    </location>
</feature>
<keyword evidence="4" id="KW-1185">Reference proteome</keyword>
<feature type="compositionally biased region" description="Basic residues" evidence="1">
    <location>
        <begin position="933"/>
        <end position="944"/>
    </location>
</feature>
<dbReference type="AlphaFoldDB" id="A0A8H7ZTK8"/>